<dbReference type="InterPro" id="IPR015424">
    <property type="entry name" value="PyrdxlP-dep_Trfase"/>
</dbReference>
<dbReference type="EMBL" id="KV428042">
    <property type="protein sequence ID" value="KZT39732.1"/>
    <property type="molecule type" value="Genomic_DNA"/>
</dbReference>
<dbReference type="PANTHER" id="PTHR42790">
    <property type="entry name" value="AMINOTRANSFERASE"/>
    <property type="match status" value="1"/>
</dbReference>
<proteinExistence type="inferred from homology"/>
<evidence type="ECO:0000313" key="8">
    <source>
        <dbReference type="Proteomes" id="UP000076798"/>
    </source>
</evidence>
<evidence type="ECO:0000256" key="1">
    <source>
        <dbReference type="ARBA" id="ARBA00001933"/>
    </source>
</evidence>
<dbReference type="InterPro" id="IPR004839">
    <property type="entry name" value="Aminotransferase_I/II_large"/>
</dbReference>
<keyword evidence="4 7" id="KW-0808">Transferase</keyword>
<evidence type="ECO:0000256" key="3">
    <source>
        <dbReference type="ARBA" id="ARBA00022576"/>
    </source>
</evidence>
<dbReference type="GO" id="GO:0008483">
    <property type="term" value="F:transaminase activity"/>
    <property type="evidence" value="ECO:0007669"/>
    <property type="project" value="UniProtKB-KW"/>
</dbReference>
<keyword evidence="3 7" id="KW-0032">Aminotransferase</keyword>
<evidence type="ECO:0000313" key="7">
    <source>
        <dbReference type="EMBL" id="KZT39732.1"/>
    </source>
</evidence>
<keyword evidence="5" id="KW-0663">Pyridoxal phosphate</keyword>
<name>A0A166ELX9_9AGAM</name>
<dbReference type="SUPFAM" id="SSF53383">
    <property type="entry name" value="PLP-dependent transferases"/>
    <property type="match status" value="1"/>
</dbReference>
<dbReference type="GO" id="GO:0030170">
    <property type="term" value="F:pyridoxal phosphate binding"/>
    <property type="evidence" value="ECO:0007669"/>
    <property type="project" value="InterPro"/>
</dbReference>
<feature type="domain" description="Aminotransferase class I/classII large" evidence="6">
    <location>
        <begin position="91"/>
        <end position="463"/>
    </location>
</feature>
<sequence>MAVDLSHHLSVETKARLANPMKTIWRLAQGKLKAGAITLANGDPHPSLFPLSRVDFHIPDVSVDDPVEAWRHGDYQEQILSTTVSGSSPLALRTAMQYCAGKGTTELCNTLQELNLVLHTDVPQNNVILSVGNADAATKCFRLLASPGDNFLAEEFSYPGITNSPLCHGLNWVPVPIDSDGIVPDALDHLLETWDSAVQGRRPHVLYCIPVGQNPTGGTLPMERRRKIYELAQKWDIVIIEDDPYYFLQFDHLPSQEPHTNGVNGLNGVNGHSKQKKWIDHFAPSFLSLDVDGRVLRIDTVSKVIAPGMRLGWITCSELFHRHLESLTDSSTQHPHGWGQIFLSELFRQPPHGWGPDGFLRWCEHLAIEYKRKRDLMITEIRIGLGDDWGTFADCDVPAGGMFVWLRVNVEQHPNFASDLTASDSLLPQTNTAYLMKELFQSCLNNGVIVMPAATFAIQHQFRRPDETHMLDVRSCPVLLKREADDRAQKSNFLRLSFGGTDDAIVKGSSILVETLRKFFAPIETRLTDEEQV</sequence>
<dbReference type="Pfam" id="PF00155">
    <property type="entry name" value="Aminotran_1_2"/>
    <property type="match status" value="1"/>
</dbReference>
<protein>
    <submittedName>
        <fullName evidence="7">Aminotransferase variant 1</fullName>
    </submittedName>
</protein>
<evidence type="ECO:0000256" key="4">
    <source>
        <dbReference type="ARBA" id="ARBA00022679"/>
    </source>
</evidence>
<evidence type="ECO:0000259" key="6">
    <source>
        <dbReference type="Pfam" id="PF00155"/>
    </source>
</evidence>
<evidence type="ECO:0000256" key="2">
    <source>
        <dbReference type="ARBA" id="ARBA00007441"/>
    </source>
</evidence>
<accession>A0A166ELX9</accession>
<dbReference type="PANTHER" id="PTHR42790:SF1">
    <property type="entry name" value="AROMATIC AMINO ACID AMINOTRANSFERASE, HYPOTHETICAL (EUROFUNG)"/>
    <property type="match status" value="1"/>
</dbReference>
<dbReference type="AlphaFoldDB" id="A0A166ELX9"/>
<keyword evidence="8" id="KW-1185">Reference proteome</keyword>
<comment type="similarity">
    <text evidence="2">Belongs to the class-I pyridoxal-phosphate-dependent aminotransferase family.</text>
</comment>
<dbReference type="OrthoDB" id="691673at2759"/>
<dbReference type="CDD" id="cd00609">
    <property type="entry name" value="AAT_like"/>
    <property type="match status" value="1"/>
</dbReference>
<gene>
    <name evidence="7" type="ORF">SISSUDRAFT_1060931</name>
</gene>
<dbReference type="InterPro" id="IPR015421">
    <property type="entry name" value="PyrdxlP-dep_Trfase_major"/>
</dbReference>
<reference evidence="7 8" key="1">
    <citation type="journal article" date="2016" name="Mol. Biol. Evol.">
        <title>Comparative Genomics of Early-Diverging Mushroom-Forming Fungi Provides Insights into the Origins of Lignocellulose Decay Capabilities.</title>
        <authorList>
            <person name="Nagy L.G."/>
            <person name="Riley R."/>
            <person name="Tritt A."/>
            <person name="Adam C."/>
            <person name="Daum C."/>
            <person name="Floudas D."/>
            <person name="Sun H."/>
            <person name="Yadav J.S."/>
            <person name="Pangilinan J."/>
            <person name="Larsson K.H."/>
            <person name="Matsuura K."/>
            <person name="Barry K."/>
            <person name="Labutti K."/>
            <person name="Kuo R."/>
            <person name="Ohm R.A."/>
            <person name="Bhattacharya S.S."/>
            <person name="Shirouzu T."/>
            <person name="Yoshinaga Y."/>
            <person name="Martin F.M."/>
            <person name="Grigoriev I.V."/>
            <person name="Hibbett D.S."/>
        </authorList>
    </citation>
    <scope>NUCLEOTIDE SEQUENCE [LARGE SCALE GENOMIC DNA]</scope>
    <source>
        <strain evidence="7 8">HHB10207 ss-3</strain>
    </source>
</reference>
<dbReference type="STRING" id="1314776.A0A166ELX9"/>
<comment type="cofactor">
    <cofactor evidence="1">
        <name>pyridoxal 5'-phosphate</name>
        <dbReference type="ChEBI" id="CHEBI:597326"/>
    </cofactor>
</comment>
<evidence type="ECO:0000256" key="5">
    <source>
        <dbReference type="ARBA" id="ARBA00022898"/>
    </source>
</evidence>
<organism evidence="7 8">
    <name type="scientific">Sistotremastrum suecicum HHB10207 ss-3</name>
    <dbReference type="NCBI Taxonomy" id="1314776"/>
    <lineage>
        <taxon>Eukaryota</taxon>
        <taxon>Fungi</taxon>
        <taxon>Dikarya</taxon>
        <taxon>Basidiomycota</taxon>
        <taxon>Agaricomycotina</taxon>
        <taxon>Agaricomycetes</taxon>
        <taxon>Sistotremastrales</taxon>
        <taxon>Sistotremastraceae</taxon>
        <taxon>Sistotremastrum</taxon>
    </lineage>
</organism>
<dbReference type="Gene3D" id="3.40.640.10">
    <property type="entry name" value="Type I PLP-dependent aspartate aminotransferase-like (Major domain)"/>
    <property type="match status" value="1"/>
</dbReference>
<dbReference type="InterPro" id="IPR050859">
    <property type="entry name" value="Class-I_PLP-dep_aminotransf"/>
</dbReference>
<dbReference type="GO" id="GO:1901605">
    <property type="term" value="P:alpha-amino acid metabolic process"/>
    <property type="evidence" value="ECO:0007669"/>
    <property type="project" value="TreeGrafter"/>
</dbReference>
<dbReference type="Proteomes" id="UP000076798">
    <property type="component" value="Unassembled WGS sequence"/>
</dbReference>